<feature type="region of interest" description="Disordered" evidence="1">
    <location>
        <begin position="45"/>
        <end position="66"/>
    </location>
</feature>
<name>A0A1I7X6Q6_HETBA</name>
<organism evidence="2 3">
    <name type="scientific">Heterorhabditis bacteriophora</name>
    <name type="common">Entomopathogenic nematode worm</name>
    <dbReference type="NCBI Taxonomy" id="37862"/>
    <lineage>
        <taxon>Eukaryota</taxon>
        <taxon>Metazoa</taxon>
        <taxon>Ecdysozoa</taxon>
        <taxon>Nematoda</taxon>
        <taxon>Chromadorea</taxon>
        <taxon>Rhabditida</taxon>
        <taxon>Rhabditina</taxon>
        <taxon>Rhabditomorpha</taxon>
        <taxon>Strongyloidea</taxon>
        <taxon>Heterorhabditidae</taxon>
        <taxon>Heterorhabditis</taxon>
    </lineage>
</organism>
<evidence type="ECO:0000256" key="1">
    <source>
        <dbReference type="SAM" id="MobiDB-lite"/>
    </source>
</evidence>
<dbReference type="WBParaSite" id="Hba_13115">
    <property type="protein sequence ID" value="Hba_13115"/>
    <property type="gene ID" value="Hba_13115"/>
</dbReference>
<evidence type="ECO:0000313" key="2">
    <source>
        <dbReference type="Proteomes" id="UP000095283"/>
    </source>
</evidence>
<evidence type="ECO:0000313" key="3">
    <source>
        <dbReference type="WBParaSite" id="Hba_13115"/>
    </source>
</evidence>
<sequence length="173" mass="19390">MLRDLAICVEDDELEPFFEQKRDCKRLIAYLEKLDSQLNRNDVPDIKVTTNDSSDSGDEFPSAFQKLSIPPTKSSISLKKSGYGGKKIKPTQPLSHAFEIYNMFGSIDVAVPNVYQDVSKALEEVNLKLLLHLDIKLSIHSCPHRQEYPDCQPPTKQMGDTDEGISSTNSMAV</sequence>
<protein>
    <submittedName>
        <fullName evidence="3">Ras-GEF domain-containing protein</fullName>
    </submittedName>
</protein>
<dbReference type="AlphaFoldDB" id="A0A1I7X6Q6"/>
<feature type="region of interest" description="Disordered" evidence="1">
    <location>
        <begin position="146"/>
        <end position="173"/>
    </location>
</feature>
<accession>A0A1I7X6Q6</accession>
<proteinExistence type="predicted"/>
<dbReference type="Proteomes" id="UP000095283">
    <property type="component" value="Unplaced"/>
</dbReference>
<keyword evidence="2" id="KW-1185">Reference proteome</keyword>
<reference evidence="3" key="1">
    <citation type="submission" date="2016-11" db="UniProtKB">
        <authorList>
            <consortium name="WormBaseParasite"/>
        </authorList>
    </citation>
    <scope>IDENTIFICATION</scope>
</reference>
<feature type="compositionally biased region" description="Polar residues" evidence="1">
    <location>
        <begin position="164"/>
        <end position="173"/>
    </location>
</feature>